<evidence type="ECO:0000313" key="1">
    <source>
        <dbReference type="EMBL" id="QQK08274.1"/>
    </source>
</evidence>
<dbReference type="EMBL" id="CP066744">
    <property type="protein sequence ID" value="QQK08274.1"/>
    <property type="molecule type" value="Genomic_DNA"/>
</dbReference>
<protein>
    <submittedName>
        <fullName evidence="1">ATP-grasp domain-containing protein</fullName>
    </submittedName>
</protein>
<evidence type="ECO:0000313" key="2">
    <source>
        <dbReference type="Proteomes" id="UP000595814"/>
    </source>
</evidence>
<sequence>MFILDPPYISEELKEYLVQSQLPVLENNTSVNIFKNQKINLVNKNEFLDILSKNNRFYTCSENSLDWVIKNINDKNLNKYIELMKNKFLFRKTIEDEYPNFFYKEADLNKLSQINTNNLKYPFILKPKVGFFSVGVYLISNSKDWNNAIKDIMEKSKEWEKTYPKSVVNTEFILEQYIYGEEFAIDAYFDENGKTVILNILKHDFDGISDVSDRLYFTGKSIMEKYLTDFTNWLNKINGYLNIKNFPFHAEIRINEGKITPIEFNPLRFAGWSCTDISYYAFGFHTFDYYLNKKTPNWNEVLKDKDNSYYTIIVMDKSGKVNPKDIFDYEKASKDLGTILTLRKIDFYNNPIFGFIFSKINKDDKNTMKEIIRRDFNEYLKKA</sequence>
<reference evidence="1 2" key="1">
    <citation type="journal article" date="2022" name="Int. J. Syst. Evol. Microbiol.">
        <title>Miniphocaeibacter halophilus sp. nov., an ammonium-tolerant acetate-producing bacterium isolated from a biogas system.</title>
        <authorList>
            <person name="Schnurer A."/>
            <person name="Singh A."/>
            <person name="Bi S."/>
            <person name="Qiao W."/>
            <person name="Westerholm M."/>
        </authorList>
    </citation>
    <scope>NUCLEOTIDE SEQUENCE [LARGE SCALE GENOMIC DNA]</scope>
    <source>
        <strain evidence="1 2">AMB_01</strain>
    </source>
</reference>
<name>A0AC61MRR2_9FIRM</name>
<proteinExistence type="predicted"/>
<gene>
    <name evidence="1" type="ORF">JFY71_01665</name>
</gene>
<keyword evidence="2" id="KW-1185">Reference proteome</keyword>
<organism evidence="1 2">
    <name type="scientific">Miniphocaeibacter halophilus</name>
    <dbReference type="NCBI Taxonomy" id="2931922"/>
    <lineage>
        <taxon>Bacteria</taxon>
        <taxon>Bacillati</taxon>
        <taxon>Bacillota</taxon>
        <taxon>Tissierellia</taxon>
        <taxon>Tissierellales</taxon>
        <taxon>Peptoniphilaceae</taxon>
        <taxon>Miniphocaeibacter</taxon>
    </lineage>
</organism>
<accession>A0AC61MRR2</accession>
<dbReference type="Proteomes" id="UP000595814">
    <property type="component" value="Chromosome"/>
</dbReference>